<reference evidence="3 4" key="1">
    <citation type="submission" date="2019-03" db="EMBL/GenBank/DDBJ databases">
        <authorList>
            <person name="Gaulin E."/>
            <person name="Dumas B."/>
        </authorList>
    </citation>
    <scope>NUCLEOTIDE SEQUENCE [LARGE SCALE GENOMIC DNA]</scope>
    <source>
        <strain evidence="3">CBS 568.67</strain>
    </source>
</reference>
<evidence type="ECO:0000256" key="1">
    <source>
        <dbReference type="SAM" id="Coils"/>
    </source>
</evidence>
<evidence type="ECO:0000313" key="3">
    <source>
        <dbReference type="EMBL" id="VFT85281.1"/>
    </source>
</evidence>
<dbReference type="EMBL" id="CAADRA010005123">
    <property type="protein sequence ID" value="VFT85281.1"/>
    <property type="molecule type" value="Genomic_DNA"/>
</dbReference>
<name>A0A485KK74_9STRA</name>
<accession>A0A485KK74</accession>
<keyword evidence="4" id="KW-1185">Reference proteome</keyword>
<dbReference type="AlphaFoldDB" id="A0A485KK74"/>
<evidence type="ECO:0000313" key="4">
    <source>
        <dbReference type="Proteomes" id="UP000332933"/>
    </source>
</evidence>
<feature type="coiled-coil region" evidence="1">
    <location>
        <begin position="5"/>
        <end position="35"/>
    </location>
</feature>
<gene>
    <name evidence="3" type="primary">Aste57867_8395</name>
    <name evidence="2" type="ORF">As57867_008363</name>
    <name evidence="3" type="ORF">ASTE57867_8395</name>
</gene>
<dbReference type="EMBL" id="VJMH01005102">
    <property type="protein sequence ID" value="KAF0701098.1"/>
    <property type="molecule type" value="Genomic_DNA"/>
</dbReference>
<keyword evidence="1" id="KW-0175">Coiled coil</keyword>
<organism evidence="3 4">
    <name type="scientific">Aphanomyces stellatus</name>
    <dbReference type="NCBI Taxonomy" id="120398"/>
    <lineage>
        <taxon>Eukaryota</taxon>
        <taxon>Sar</taxon>
        <taxon>Stramenopiles</taxon>
        <taxon>Oomycota</taxon>
        <taxon>Saprolegniomycetes</taxon>
        <taxon>Saprolegniales</taxon>
        <taxon>Verrucalvaceae</taxon>
        <taxon>Aphanomyces</taxon>
    </lineage>
</organism>
<reference evidence="2" key="2">
    <citation type="submission" date="2019-06" db="EMBL/GenBank/DDBJ databases">
        <title>Genomics analysis of Aphanomyces spp. identifies a new class of oomycete effector associated with host adaptation.</title>
        <authorList>
            <person name="Gaulin E."/>
        </authorList>
    </citation>
    <scope>NUCLEOTIDE SEQUENCE</scope>
    <source>
        <strain evidence="2">CBS 578.67</strain>
    </source>
</reference>
<protein>
    <submittedName>
        <fullName evidence="3">Aste57867_8395 protein</fullName>
    </submittedName>
</protein>
<sequence>MQWSCSTLQLIMEDLQKKKEELLHAQREKADKFNEVLNAPGGLNEVSRKTCKNLEAAISASKKPGYFMYYEQPDVAKAIVKNGELKKIHAAVMLLQQKIEQVDVEIENQKKTLASGVGGGESEIQNLKQWLATYGAPKPVSSGMLTSFNSNAKVYGGTEHYSAFKSQSTTMKKGRLTK</sequence>
<dbReference type="Proteomes" id="UP000332933">
    <property type="component" value="Unassembled WGS sequence"/>
</dbReference>
<proteinExistence type="predicted"/>
<dbReference type="OrthoDB" id="185884at2759"/>
<evidence type="ECO:0000313" key="2">
    <source>
        <dbReference type="EMBL" id="KAF0701098.1"/>
    </source>
</evidence>